<keyword evidence="3" id="KW-1185">Reference proteome</keyword>
<reference evidence="2 3" key="1">
    <citation type="submission" date="2016-11" db="EMBL/GenBank/DDBJ databases">
        <authorList>
            <person name="Jaros S."/>
            <person name="Januszkiewicz K."/>
            <person name="Wedrychowicz H."/>
        </authorList>
    </citation>
    <scope>NUCLEOTIDE SEQUENCE [LARGE SCALE GENOMIC DNA]</scope>
    <source>
        <strain evidence="2 3">DSM 5091</strain>
    </source>
</reference>
<dbReference type="AlphaFoldDB" id="A0A1M6GEU8"/>
<feature type="transmembrane region" description="Helical" evidence="1">
    <location>
        <begin position="151"/>
        <end position="169"/>
    </location>
</feature>
<keyword evidence="1" id="KW-0812">Transmembrane</keyword>
<sequence>METQSFSIRKSFLLPLGLVVLLTLTLLVCCILLQVPLAKTLILAAFTIPVIALFIESSLRRVTIDEKGVQIDKPLRSKRIDYGELTAVDTVLVRKRAFISLSSEADFIIISNGYADFGRLVNLLLERSPEKTISDETRQMANNPPEKSSDVFSAWIAVAVLVLIIYVQLRGAF</sequence>
<dbReference type="OrthoDB" id="5405752at2"/>
<proteinExistence type="predicted"/>
<dbReference type="EMBL" id="FQZT01000004">
    <property type="protein sequence ID" value="SHJ08448.1"/>
    <property type="molecule type" value="Genomic_DNA"/>
</dbReference>
<protein>
    <recommendedName>
        <fullName evidence="4">PH domain-containing protein</fullName>
    </recommendedName>
</protein>
<dbReference type="RefSeq" id="WP_072907475.1">
    <property type="nucleotide sequence ID" value="NZ_FQZT01000004.1"/>
</dbReference>
<keyword evidence="1" id="KW-0472">Membrane</keyword>
<feature type="transmembrane region" description="Helical" evidence="1">
    <location>
        <begin position="12"/>
        <end position="35"/>
    </location>
</feature>
<evidence type="ECO:0000256" key="1">
    <source>
        <dbReference type="SAM" id="Phobius"/>
    </source>
</evidence>
<evidence type="ECO:0000313" key="3">
    <source>
        <dbReference type="Proteomes" id="UP000184171"/>
    </source>
</evidence>
<organism evidence="2 3">
    <name type="scientific">Malonomonas rubra DSM 5091</name>
    <dbReference type="NCBI Taxonomy" id="1122189"/>
    <lineage>
        <taxon>Bacteria</taxon>
        <taxon>Pseudomonadati</taxon>
        <taxon>Thermodesulfobacteriota</taxon>
        <taxon>Desulfuromonadia</taxon>
        <taxon>Desulfuromonadales</taxon>
        <taxon>Geopsychrobacteraceae</taxon>
        <taxon>Malonomonas</taxon>
    </lineage>
</organism>
<keyword evidence="1" id="KW-1133">Transmembrane helix</keyword>
<dbReference type="Proteomes" id="UP000184171">
    <property type="component" value="Unassembled WGS sequence"/>
</dbReference>
<evidence type="ECO:0000313" key="2">
    <source>
        <dbReference type="EMBL" id="SHJ08448.1"/>
    </source>
</evidence>
<gene>
    <name evidence="2" type="ORF">SAMN02745165_01524</name>
</gene>
<feature type="transmembrane region" description="Helical" evidence="1">
    <location>
        <begin position="41"/>
        <end position="59"/>
    </location>
</feature>
<dbReference type="STRING" id="1122189.SAMN02745165_01524"/>
<accession>A0A1M6GEU8</accession>
<name>A0A1M6GEU8_MALRU</name>
<evidence type="ECO:0008006" key="4">
    <source>
        <dbReference type="Google" id="ProtNLM"/>
    </source>
</evidence>